<name>A0A1G9L5H2_9BACT</name>
<proteinExistence type="predicted"/>
<dbReference type="GO" id="GO:0000155">
    <property type="term" value="F:phosphorelay sensor kinase activity"/>
    <property type="evidence" value="ECO:0007669"/>
    <property type="project" value="InterPro"/>
</dbReference>
<dbReference type="PANTHER" id="PTHR42878">
    <property type="entry name" value="TWO-COMPONENT HISTIDINE KINASE"/>
    <property type="match status" value="1"/>
</dbReference>
<reference evidence="7 8" key="1">
    <citation type="submission" date="2016-10" db="EMBL/GenBank/DDBJ databases">
        <authorList>
            <person name="de Groot N.N."/>
        </authorList>
    </citation>
    <scope>NUCLEOTIDE SEQUENCE [LARGE SCALE GENOMIC DNA]</scope>
    <source>
        <strain evidence="7 8">DSM 21668</strain>
    </source>
</reference>
<gene>
    <name evidence="7" type="ORF">SAMN04488090_1264</name>
</gene>
<dbReference type="GO" id="GO:0007234">
    <property type="term" value="P:osmosensory signaling via phosphorelay pathway"/>
    <property type="evidence" value="ECO:0007669"/>
    <property type="project" value="TreeGrafter"/>
</dbReference>
<dbReference type="PROSITE" id="PS50109">
    <property type="entry name" value="HIS_KIN"/>
    <property type="match status" value="1"/>
</dbReference>
<dbReference type="InterPro" id="IPR004358">
    <property type="entry name" value="Sig_transdc_His_kin-like_C"/>
</dbReference>
<dbReference type="InterPro" id="IPR036890">
    <property type="entry name" value="HATPase_C_sf"/>
</dbReference>
<evidence type="ECO:0000256" key="5">
    <source>
        <dbReference type="ARBA" id="ARBA00022777"/>
    </source>
</evidence>
<evidence type="ECO:0000256" key="3">
    <source>
        <dbReference type="ARBA" id="ARBA00022553"/>
    </source>
</evidence>
<dbReference type="SMART" id="SM00388">
    <property type="entry name" value="HisKA"/>
    <property type="match status" value="1"/>
</dbReference>
<comment type="catalytic activity">
    <reaction evidence="1">
        <text>ATP + protein L-histidine = ADP + protein N-phospho-L-histidine.</text>
        <dbReference type="EC" id="2.7.13.3"/>
    </reaction>
</comment>
<evidence type="ECO:0000256" key="2">
    <source>
        <dbReference type="ARBA" id="ARBA00012438"/>
    </source>
</evidence>
<protein>
    <recommendedName>
        <fullName evidence="2">histidine kinase</fullName>
        <ecNumber evidence="2">2.7.13.3</ecNumber>
    </recommendedName>
</protein>
<feature type="domain" description="Histidine kinase" evidence="6">
    <location>
        <begin position="165"/>
        <end position="385"/>
    </location>
</feature>
<evidence type="ECO:0000259" key="6">
    <source>
        <dbReference type="PROSITE" id="PS50109"/>
    </source>
</evidence>
<accession>A0A1G9L5H2</accession>
<dbReference type="STRING" id="563176.SAMN04488090_1264"/>
<dbReference type="OrthoDB" id="9766459at2"/>
<organism evidence="7 8">
    <name type="scientific">Siphonobacter aquaeclarae</name>
    <dbReference type="NCBI Taxonomy" id="563176"/>
    <lineage>
        <taxon>Bacteria</taxon>
        <taxon>Pseudomonadati</taxon>
        <taxon>Bacteroidota</taxon>
        <taxon>Cytophagia</taxon>
        <taxon>Cytophagales</taxon>
        <taxon>Cytophagaceae</taxon>
        <taxon>Siphonobacter</taxon>
    </lineage>
</organism>
<dbReference type="SMART" id="SM00387">
    <property type="entry name" value="HATPase_c"/>
    <property type="match status" value="1"/>
</dbReference>
<dbReference type="RefSeq" id="WP_093199195.1">
    <property type="nucleotide sequence ID" value="NZ_FNGS01000002.1"/>
</dbReference>
<dbReference type="AlphaFoldDB" id="A0A1G9L5H2"/>
<dbReference type="InterPro" id="IPR050351">
    <property type="entry name" value="BphY/WalK/GraS-like"/>
</dbReference>
<sequence>MHTPPTFPVAPDEAAMPPVLGLTGRTFLRSPQPCALLWGTEGWFIPNAAFARLFALSPGETYRREVTLPLSWNLVLDSSSSGNATVATEEGLCSITVTVVFGEDDREEGRLLQLGPPVQRDEQERELNRLTRELDELLATRNREWAELNDTCQRMRHYQEQFAALASHDLHEPLRKIKSFSEVLRKQYIPASDMYAQNVVSRLRGAVQRMQQLLDDLSTFSELAFRPESLRRLALTDFVREIVQSDTFREYDIAVEPLPEIDADPAQMSQLFGQLLRNAVKFTRPGEAPRVRISGKVWEEKRQVPEQPARWVALQVEDEGIGFGEEDRERIFQLFQRLHGREQYPGSGIGLAVCRRIADLHGGSIEARGIPEKGSVFTVYLPSVS</sequence>
<keyword evidence="4" id="KW-0808">Transferase</keyword>
<dbReference type="GO" id="GO:0000156">
    <property type="term" value="F:phosphorelay response regulator activity"/>
    <property type="evidence" value="ECO:0007669"/>
    <property type="project" value="TreeGrafter"/>
</dbReference>
<dbReference type="SUPFAM" id="SSF47384">
    <property type="entry name" value="Homodimeric domain of signal transducing histidine kinase"/>
    <property type="match status" value="1"/>
</dbReference>
<dbReference type="Proteomes" id="UP000198901">
    <property type="component" value="Unassembled WGS sequence"/>
</dbReference>
<dbReference type="InterPro" id="IPR036097">
    <property type="entry name" value="HisK_dim/P_sf"/>
</dbReference>
<evidence type="ECO:0000313" key="7">
    <source>
        <dbReference type="EMBL" id="SDL56977.1"/>
    </source>
</evidence>
<dbReference type="InterPro" id="IPR003594">
    <property type="entry name" value="HATPase_dom"/>
</dbReference>
<evidence type="ECO:0000313" key="8">
    <source>
        <dbReference type="Proteomes" id="UP000198901"/>
    </source>
</evidence>
<keyword evidence="3" id="KW-0597">Phosphoprotein</keyword>
<evidence type="ECO:0000256" key="1">
    <source>
        <dbReference type="ARBA" id="ARBA00000085"/>
    </source>
</evidence>
<dbReference type="EC" id="2.7.13.3" evidence="2"/>
<dbReference type="PANTHER" id="PTHR42878:SF15">
    <property type="entry name" value="BACTERIOPHYTOCHROME"/>
    <property type="match status" value="1"/>
</dbReference>
<dbReference type="Gene3D" id="3.30.565.10">
    <property type="entry name" value="Histidine kinase-like ATPase, C-terminal domain"/>
    <property type="match status" value="1"/>
</dbReference>
<dbReference type="Pfam" id="PF00512">
    <property type="entry name" value="HisKA"/>
    <property type="match status" value="1"/>
</dbReference>
<keyword evidence="8" id="KW-1185">Reference proteome</keyword>
<dbReference type="GO" id="GO:0030295">
    <property type="term" value="F:protein kinase activator activity"/>
    <property type="evidence" value="ECO:0007669"/>
    <property type="project" value="TreeGrafter"/>
</dbReference>
<dbReference type="EMBL" id="FNGS01000002">
    <property type="protein sequence ID" value="SDL56977.1"/>
    <property type="molecule type" value="Genomic_DNA"/>
</dbReference>
<dbReference type="Pfam" id="PF02518">
    <property type="entry name" value="HATPase_c"/>
    <property type="match status" value="1"/>
</dbReference>
<keyword evidence="5 7" id="KW-0418">Kinase</keyword>
<dbReference type="SUPFAM" id="SSF55874">
    <property type="entry name" value="ATPase domain of HSP90 chaperone/DNA topoisomerase II/histidine kinase"/>
    <property type="match status" value="1"/>
</dbReference>
<dbReference type="CDD" id="cd00082">
    <property type="entry name" value="HisKA"/>
    <property type="match status" value="1"/>
</dbReference>
<dbReference type="Gene3D" id="1.10.287.130">
    <property type="match status" value="1"/>
</dbReference>
<dbReference type="InterPro" id="IPR003661">
    <property type="entry name" value="HisK_dim/P_dom"/>
</dbReference>
<evidence type="ECO:0000256" key="4">
    <source>
        <dbReference type="ARBA" id="ARBA00022679"/>
    </source>
</evidence>
<dbReference type="PRINTS" id="PR00344">
    <property type="entry name" value="BCTRLSENSOR"/>
</dbReference>
<dbReference type="InterPro" id="IPR005467">
    <property type="entry name" value="His_kinase_dom"/>
</dbReference>